<dbReference type="GeneID" id="8298965"/>
<evidence type="ECO:0000313" key="2">
    <source>
        <dbReference type="EMBL" id="EER35667.1"/>
    </source>
</evidence>
<dbReference type="EMBL" id="GG692395">
    <property type="protein sequence ID" value="EER35667.1"/>
    <property type="molecule type" value="Genomic_DNA"/>
</dbReference>
<name>C5M2W7_CANTT</name>
<sequence length="183" mass="20362">MIHTPPYWKTTPLMSKPLKVMLPNCHGTPDFKKPSSVSPQVSLSPKPPNSSKLSKPLSLSNSLPNSLSVLLQLLNLLSLLNSLSLPVQLLNSLSPPVQLLNSHLLPLSLSLSKVPPPVKLSSLKLTVFLLQLVSLWVLWLLPCSKLCKLCEKTSYKSLKTKDVIRHKTIPFEFTFNAPRFGFY</sequence>
<proteinExistence type="predicted"/>
<reference evidence="2 3" key="1">
    <citation type="journal article" date="2009" name="Nature">
        <title>Evolution of pathogenicity and sexual reproduction in eight Candida genomes.</title>
        <authorList>
            <person name="Butler G."/>
            <person name="Rasmussen M.D."/>
            <person name="Lin M.F."/>
            <person name="Santos M.A."/>
            <person name="Sakthikumar S."/>
            <person name="Munro C.A."/>
            <person name="Rheinbay E."/>
            <person name="Grabherr M."/>
            <person name="Forche A."/>
            <person name="Reedy J.L."/>
            <person name="Agrafioti I."/>
            <person name="Arnaud M.B."/>
            <person name="Bates S."/>
            <person name="Brown A.J."/>
            <person name="Brunke S."/>
            <person name="Costanzo M.C."/>
            <person name="Fitzpatrick D.A."/>
            <person name="de Groot P.W."/>
            <person name="Harris D."/>
            <person name="Hoyer L.L."/>
            <person name="Hube B."/>
            <person name="Klis F.M."/>
            <person name="Kodira C."/>
            <person name="Lennard N."/>
            <person name="Logue M.E."/>
            <person name="Martin R."/>
            <person name="Neiman A.M."/>
            <person name="Nikolaou E."/>
            <person name="Quail M.A."/>
            <person name="Quinn J."/>
            <person name="Santos M.C."/>
            <person name="Schmitzberger F.F."/>
            <person name="Sherlock G."/>
            <person name="Shah P."/>
            <person name="Silverstein K.A."/>
            <person name="Skrzypek M.S."/>
            <person name="Soll D."/>
            <person name="Staggs R."/>
            <person name="Stansfield I."/>
            <person name="Stumpf M.P."/>
            <person name="Sudbery P.E."/>
            <person name="Srikantha T."/>
            <person name="Zeng Q."/>
            <person name="Berman J."/>
            <person name="Berriman M."/>
            <person name="Heitman J."/>
            <person name="Gow N.A."/>
            <person name="Lorenz M.C."/>
            <person name="Birren B.W."/>
            <person name="Kellis M."/>
            <person name="Cuomo C.A."/>
        </authorList>
    </citation>
    <scope>NUCLEOTIDE SEQUENCE [LARGE SCALE GENOMIC DNA]</scope>
    <source>
        <strain evidence="3">ATCC MYA-3404 / T1</strain>
    </source>
</reference>
<accession>C5M2W7</accession>
<dbReference type="Proteomes" id="UP000002037">
    <property type="component" value="Unassembled WGS sequence"/>
</dbReference>
<protein>
    <submittedName>
        <fullName evidence="2">Uncharacterized protein</fullName>
    </submittedName>
</protein>
<gene>
    <name evidence="2" type="ORF">CTRG_00406</name>
</gene>
<organism evidence="2 3">
    <name type="scientific">Candida tropicalis (strain ATCC MYA-3404 / T1)</name>
    <name type="common">Yeast</name>
    <dbReference type="NCBI Taxonomy" id="294747"/>
    <lineage>
        <taxon>Eukaryota</taxon>
        <taxon>Fungi</taxon>
        <taxon>Dikarya</taxon>
        <taxon>Ascomycota</taxon>
        <taxon>Saccharomycotina</taxon>
        <taxon>Pichiomycetes</taxon>
        <taxon>Debaryomycetaceae</taxon>
        <taxon>Candida/Lodderomyces clade</taxon>
        <taxon>Candida</taxon>
    </lineage>
</organism>
<dbReference type="RefSeq" id="XP_002545625.1">
    <property type="nucleotide sequence ID" value="XM_002545579.1"/>
</dbReference>
<feature type="compositionally biased region" description="Low complexity" evidence="1">
    <location>
        <begin position="34"/>
        <end position="56"/>
    </location>
</feature>
<evidence type="ECO:0000313" key="3">
    <source>
        <dbReference type="Proteomes" id="UP000002037"/>
    </source>
</evidence>
<feature type="region of interest" description="Disordered" evidence="1">
    <location>
        <begin position="29"/>
        <end position="56"/>
    </location>
</feature>
<keyword evidence="3" id="KW-1185">Reference proteome</keyword>
<dbReference type="VEuPathDB" id="FungiDB:CTRG_00406"/>
<dbReference type="KEGG" id="ctp:CTRG_00406"/>
<dbReference type="AlphaFoldDB" id="C5M2W7"/>
<dbReference type="HOGENOM" id="CLU_1474987_0_0_1"/>
<evidence type="ECO:0000256" key="1">
    <source>
        <dbReference type="SAM" id="MobiDB-lite"/>
    </source>
</evidence>